<feature type="repeat" description="WD" evidence="3">
    <location>
        <begin position="399"/>
        <end position="441"/>
    </location>
</feature>
<comment type="caution">
    <text evidence="6">The sequence shown here is derived from an EMBL/GenBank/DDBJ whole genome shotgun (WGS) entry which is preliminary data.</text>
</comment>
<dbReference type="STRING" id="764103.G7E248"/>
<evidence type="ECO:0000256" key="2">
    <source>
        <dbReference type="ARBA" id="ARBA00022737"/>
    </source>
</evidence>
<dbReference type="GO" id="GO:0000398">
    <property type="term" value="P:mRNA splicing, via spliceosome"/>
    <property type="evidence" value="ECO:0007669"/>
    <property type="project" value="InterPro"/>
</dbReference>
<dbReference type="InterPro" id="IPR036322">
    <property type="entry name" value="WD40_repeat_dom_sf"/>
</dbReference>
<organism evidence="6 7">
    <name type="scientific">Mixia osmundae (strain CBS 9802 / IAM 14324 / JCM 22182 / KY 12970)</name>
    <dbReference type="NCBI Taxonomy" id="764103"/>
    <lineage>
        <taxon>Eukaryota</taxon>
        <taxon>Fungi</taxon>
        <taxon>Dikarya</taxon>
        <taxon>Basidiomycota</taxon>
        <taxon>Pucciniomycotina</taxon>
        <taxon>Mixiomycetes</taxon>
        <taxon>Mixiales</taxon>
        <taxon>Mixiaceae</taxon>
        <taxon>Mixia</taxon>
    </lineage>
</organism>
<gene>
    <name evidence="6" type="primary">Mo03582</name>
    <name evidence="6" type="ORF">E5Q_03582</name>
</gene>
<proteinExistence type="predicted"/>
<dbReference type="InterPro" id="IPR015943">
    <property type="entry name" value="WD40/YVTN_repeat-like_dom_sf"/>
</dbReference>
<dbReference type="RefSeq" id="XP_014565355.1">
    <property type="nucleotide sequence ID" value="XM_014709869.1"/>
</dbReference>
<evidence type="ECO:0000313" key="6">
    <source>
        <dbReference type="EMBL" id="GAA96908.1"/>
    </source>
</evidence>
<keyword evidence="1 3" id="KW-0853">WD repeat</keyword>
<evidence type="ECO:0000256" key="4">
    <source>
        <dbReference type="SAM" id="MobiDB-lite"/>
    </source>
</evidence>
<dbReference type="OMA" id="EYRGWTA"/>
<dbReference type="HOGENOM" id="CLU_008524_0_0_1"/>
<reference evidence="6 7" key="2">
    <citation type="journal article" date="2012" name="Open Biol.">
        <title>Characteristics of nucleosomes and linker DNA regions on the genome of the basidiomycete Mixia osmundae revealed by mono- and dinucleosome mapping.</title>
        <authorList>
            <person name="Nishida H."/>
            <person name="Kondo S."/>
            <person name="Matsumoto T."/>
            <person name="Suzuki Y."/>
            <person name="Yoshikawa H."/>
            <person name="Taylor T.D."/>
            <person name="Sugiyama J."/>
        </authorList>
    </citation>
    <scope>NUCLEOTIDE SEQUENCE [LARGE SCALE GENOMIC DNA]</scope>
    <source>
        <strain evidence="7">CBS 9802 / IAM 14324 / JCM 22182 / KY 12970</strain>
    </source>
</reference>
<feature type="domain" description="CTLH" evidence="5">
    <location>
        <begin position="134"/>
        <end position="188"/>
    </location>
</feature>
<dbReference type="InterPro" id="IPR001680">
    <property type="entry name" value="WD40_rpt"/>
</dbReference>
<evidence type="ECO:0000256" key="3">
    <source>
        <dbReference type="PROSITE-ProRule" id="PRU00221"/>
    </source>
</evidence>
<accession>G7E248</accession>
<sequence>MTRPLPVKALAPNSASGRWDYLFEQTKLAPSTSSWAPHDAPREHDRRAKSPDKAEPFDSKEIRQARLLQRARATQAVARDVLEQPDGLISREDPRIRTEILLLIEQYLNDQGLNATKVVLHDEAALKGRERDERTSEYKRLKRCILEGDWAEADQLLGKPMLRTQKALMFCVFKQQFLELIEHRETQKALNLLTKRLKPLEHYQSTPNEFRSLSYLLSAKSVHEDPAGSFRDWEGILPGREKLVAHFGHMLEVEKLAKDTQTYIPSRRLEELLDQAAAYQIQSCRHRTAKPRLTSLLYDYTSFILPNSHMTSVSGHTQNVKCVAFLGESGANFVSGSSDTTIKIWDTDTLECIETFVHGGRIWSVDAFQSASVSVLASAGSDKTVKLWQAGSATPISCLNGHRGDVYSLAFHPGGASHIVTGGYDKVLRLFDSTTADILRTFSGHLSSVSSVVFNGMGNLIVSGSKDSSVRVWDCVSGLCVKTINQHLGEVTSVRLSDDGISMLSASKDNTNRLWDTRMLRALPLRRFKGHSNVGSRNFIRASFLGSSLADGTMLVASGSEDGSIYMWDASRGGEPNTVETPLQALTGGHQGACYQAAWNAKSSLLLSCGDDGNVGIWQYSPNAQFDFE</sequence>
<dbReference type="Proteomes" id="UP000009131">
    <property type="component" value="Unassembled WGS sequence"/>
</dbReference>
<evidence type="ECO:0000259" key="5">
    <source>
        <dbReference type="PROSITE" id="PS50897"/>
    </source>
</evidence>
<dbReference type="SMART" id="SM00320">
    <property type="entry name" value="WD40"/>
    <property type="match status" value="7"/>
</dbReference>
<dbReference type="EMBL" id="BABT02000110">
    <property type="protein sequence ID" value="GAA96908.1"/>
    <property type="molecule type" value="Genomic_DNA"/>
</dbReference>
<dbReference type="Gene3D" id="2.130.10.10">
    <property type="entry name" value="YVTN repeat-like/Quinoprotein amine dehydrogenase"/>
    <property type="match status" value="3"/>
</dbReference>
<dbReference type="PROSITE" id="PS50897">
    <property type="entry name" value="CTLH"/>
    <property type="match status" value="1"/>
</dbReference>
<dbReference type="InterPro" id="IPR020472">
    <property type="entry name" value="WD40_PAC1"/>
</dbReference>
<dbReference type="InterPro" id="IPR045184">
    <property type="entry name" value="SMU1"/>
</dbReference>
<keyword evidence="7" id="KW-1185">Reference proteome</keyword>
<dbReference type="OrthoDB" id="674604at2759"/>
<protein>
    <recommendedName>
        <fullName evidence="5">CTLH domain-containing protein</fullName>
    </recommendedName>
</protein>
<dbReference type="eggNOG" id="KOG0266">
    <property type="taxonomic scope" value="Eukaryota"/>
</dbReference>
<feature type="repeat" description="WD" evidence="3">
    <location>
        <begin position="484"/>
        <end position="518"/>
    </location>
</feature>
<feature type="repeat" description="WD" evidence="3">
    <location>
        <begin position="587"/>
        <end position="619"/>
    </location>
</feature>
<dbReference type="InParanoid" id="G7E248"/>
<dbReference type="Pfam" id="PF00400">
    <property type="entry name" value="WD40"/>
    <property type="match status" value="7"/>
</dbReference>
<feature type="compositionally biased region" description="Basic and acidic residues" evidence="4">
    <location>
        <begin position="39"/>
        <end position="60"/>
    </location>
</feature>
<feature type="repeat" description="WD" evidence="3">
    <location>
        <begin position="313"/>
        <end position="355"/>
    </location>
</feature>
<name>G7E248_MIXOS</name>
<reference evidence="6 7" key="1">
    <citation type="journal article" date="2011" name="J. Gen. Appl. Microbiol.">
        <title>Draft genome sequencing of the enigmatic basidiomycete Mixia osmundae.</title>
        <authorList>
            <person name="Nishida H."/>
            <person name="Nagatsuka Y."/>
            <person name="Sugiyama J."/>
        </authorList>
    </citation>
    <scope>NUCLEOTIDE SEQUENCE [LARGE SCALE GENOMIC DNA]</scope>
    <source>
        <strain evidence="7">CBS 9802 / IAM 14324 / JCM 22182 / KY 12970</strain>
    </source>
</reference>
<evidence type="ECO:0000256" key="1">
    <source>
        <dbReference type="ARBA" id="ARBA00022574"/>
    </source>
</evidence>
<keyword evidence="2" id="KW-0677">Repeat</keyword>
<dbReference type="AlphaFoldDB" id="G7E248"/>
<dbReference type="SUPFAM" id="SSF50978">
    <property type="entry name" value="WD40 repeat-like"/>
    <property type="match status" value="1"/>
</dbReference>
<feature type="repeat" description="WD" evidence="3">
    <location>
        <begin position="555"/>
        <end position="578"/>
    </location>
</feature>
<dbReference type="PRINTS" id="PR00320">
    <property type="entry name" value="GPROTEINBRPT"/>
</dbReference>
<dbReference type="CDD" id="cd00200">
    <property type="entry name" value="WD40"/>
    <property type="match status" value="1"/>
</dbReference>
<dbReference type="PROSITE" id="PS50082">
    <property type="entry name" value="WD_REPEATS_2"/>
    <property type="match status" value="6"/>
</dbReference>
<feature type="region of interest" description="Disordered" evidence="4">
    <location>
        <begin position="30"/>
        <end position="60"/>
    </location>
</feature>
<evidence type="ECO:0000313" key="7">
    <source>
        <dbReference type="Proteomes" id="UP000009131"/>
    </source>
</evidence>
<dbReference type="InterPro" id="IPR006595">
    <property type="entry name" value="CTLH_C"/>
</dbReference>
<dbReference type="PROSITE" id="PS50294">
    <property type="entry name" value="WD_REPEATS_REGION"/>
    <property type="match status" value="4"/>
</dbReference>
<dbReference type="PANTHER" id="PTHR22848">
    <property type="entry name" value="WD40 REPEAT PROTEIN"/>
    <property type="match status" value="1"/>
</dbReference>
<feature type="repeat" description="WD" evidence="3">
    <location>
        <begin position="442"/>
        <end position="483"/>
    </location>
</feature>